<name>A0AAV0FF83_9ASTE</name>
<evidence type="ECO:0000256" key="1">
    <source>
        <dbReference type="SAM" id="Phobius"/>
    </source>
</evidence>
<keyword evidence="3" id="KW-1185">Reference proteome</keyword>
<comment type="caution">
    <text evidence="2">The sequence shown here is derived from an EMBL/GenBank/DDBJ whole genome shotgun (WGS) entry which is preliminary data.</text>
</comment>
<organism evidence="2 3">
    <name type="scientific">Cuscuta epithymum</name>
    <dbReference type="NCBI Taxonomy" id="186058"/>
    <lineage>
        <taxon>Eukaryota</taxon>
        <taxon>Viridiplantae</taxon>
        <taxon>Streptophyta</taxon>
        <taxon>Embryophyta</taxon>
        <taxon>Tracheophyta</taxon>
        <taxon>Spermatophyta</taxon>
        <taxon>Magnoliopsida</taxon>
        <taxon>eudicotyledons</taxon>
        <taxon>Gunneridae</taxon>
        <taxon>Pentapetalae</taxon>
        <taxon>asterids</taxon>
        <taxon>lamiids</taxon>
        <taxon>Solanales</taxon>
        <taxon>Convolvulaceae</taxon>
        <taxon>Cuscuteae</taxon>
        <taxon>Cuscuta</taxon>
        <taxon>Cuscuta subgen. Cuscuta</taxon>
    </lineage>
</organism>
<proteinExistence type="predicted"/>
<accession>A0AAV0FF83</accession>
<dbReference type="Proteomes" id="UP001152523">
    <property type="component" value="Unassembled WGS sequence"/>
</dbReference>
<keyword evidence="1" id="KW-1133">Transmembrane helix</keyword>
<evidence type="ECO:0000313" key="3">
    <source>
        <dbReference type="Proteomes" id="UP001152523"/>
    </source>
</evidence>
<protein>
    <submittedName>
        <fullName evidence="2">Uncharacterized protein</fullName>
    </submittedName>
</protein>
<sequence>MAANAASCAVWCGVLISTNSGAFHAWAVAVSRRLCLKGSPPPSTYWNLWPTGFIIGVASLNCAPYLGTNGIQSVGMCCLCLGVFDLMWPPLPIRVCAKAQDDSPSPICSSNDCMRWIGDGDVRSISAVYTVYSGSCSSSIWRITSSSSLIIRGFFWASLRIKLVISPPWPCVHMLLVFSVVAVAGERQLFFFLFYFKKNKK</sequence>
<feature type="transmembrane region" description="Helical" evidence="1">
    <location>
        <begin position="175"/>
        <end position="196"/>
    </location>
</feature>
<keyword evidence="1" id="KW-0472">Membrane</keyword>
<dbReference type="EMBL" id="CAMAPF010000980">
    <property type="protein sequence ID" value="CAH9134247.1"/>
    <property type="molecule type" value="Genomic_DNA"/>
</dbReference>
<reference evidence="2" key="1">
    <citation type="submission" date="2022-07" db="EMBL/GenBank/DDBJ databases">
        <authorList>
            <person name="Macas J."/>
            <person name="Novak P."/>
            <person name="Neumann P."/>
        </authorList>
    </citation>
    <scope>NUCLEOTIDE SEQUENCE</scope>
</reference>
<gene>
    <name evidence="2" type="ORF">CEPIT_LOCUS33569</name>
</gene>
<feature type="transmembrane region" description="Helical" evidence="1">
    <location>
        <begin position="49"/>
        <end position="66"/>
    </location>
</feature>
<dbReference type="AlphaFoldDB" id="A0AAV0FF83"/>
<keyword evidence="1" id="KW-0812">Transmembrane</keyword>
<evidence type="ECO:0000313" key="2">
    <source>
        <dbReference type="EMBL" id="CAH9134247.1"/>
    </source>
</evidence>